<dbReference type="AlphaFoldDB" id="A0A232EFJ7"/>
<sequence length="220" mass="24954">MRADIENTCILATESERFRRVEALFKASNITTETTKYTHLISALDEKYATVIDDLLDDPENDGKYTTIKEALMQRISDSDSPRVQKLLAPIQMGDQTPSQLLRTMRTIASDFKVADDLLKTLWLNRLPSDTQRMLETVSDDRDLKDLAETADRIHNVAPSGGNEDATEQQQNERIGNEPTPPATSTNQNQKFHTRSGRNLRRKILILRIAAKICESMVQH</sequence>
<dbReference type="EMBL" id="NNAY01005008">
    <property type="protein sequence ID" value="OXU17117.1"/>
    <property type="molecule type" value="Genomic_DNA"/>
</dbReference>
<evidence type="ECO:0000256" key="1">
    <source>
        <dbReference type="SAM" id="MobiDB-lite"/>
    </source>
</evidence>
<dbReference type="PANTHER" id="PTHR33327:SF3">
    <property type="entry name" value="RNA-DIRECTED DNA POLYMERASE"/>
    <property type="match status" value="1"/>
</dbReference>
<feature type="domain" description="DUF7041" evidence="2">
    <location>
        <begin position="18"/>
        <end position="88"/>
    </location>
</feature>
<comment type="caution">
    <text evidence="3">The sequence shown here is derived from an EMBL/GenBank/DDBJ whole genome shotgun (WGS) entry which is preliminary data.</text>
</comment>
<feature type="region of interest" description="Disordered" evidence="1">
    <location>
        <begin position="154"/>
        <end position="196"/>
    </location>
</feature>
<reference evidence="3 4" key="1">
    <citation type="journal article" date="2017" name="Curr. Biol.">
        <title>The Evolution of Venom by Co-option of Single-Copy Genes.</title>
        <authorList>
            <person name="Martinson E.O."/>
            <person name="Mrinalini"/>
            <person name="Kelkar Y.D."/>
            <person name="Chang C.H."/>
            <person name="Werren J.H."/>
        </authorList>
    </citation>
    <scope>NUCLEOTIDE SEQUENCE [LARGE SCALE GENOMIC DNA]</scope>
    <source>
        <strain evidence="3 4">Alberta</strain>
        <tissue evidence="3">Whole body</tissue>
    </source>
</reference>
<keyword evidence="4" id="KW-1185">Reference proteome</keyword>
<evidence type="ECO:0000313" key="4">
    <source>
        <dbReference type="Proteomes" id="UP000215335"/>
    </source>
</evidence>
<dbReference type="Pfam" id="PF23055">
    <property type="entry name" value="DUF7041"/>
    <property type="match status" value="1"/>
</dbReference>
<evidence type="ECO:0000259" key="2">
    <source>
        <dbReference type="Pfam" id="PF23055"/>
    </source>
</evidence>
<proteinExistence type="predicted"/>
<dbReference type="Proteomes" id="UP000215335">
    <property type="component" value="Unassembled WGS sequence"/>
</dbReference>
<dbReference type="STRING" id="543379.A0A232EFJ7"/>
<evidence type="ECO:0000313" key="3">
    <source>
        <dbReference type="EMBL" id="OXU17117.1"/>
    </source>
</evidence>
<dbReference type="OrthoDB" id="7612631at2759"/>
<dbReference type="PANTHER" id="PTHR33327">
    <property type="entry name" value="ENDONUCLEASE"/>
    <property type="match status" value="1"/>
</dbReference>
<organism evidence="3 4">
    <name type="scientific">Trichomalopsis sarcophagae</name>
    <dbReference type="NCBI Taxonomy" id="543379"/>
    <lineage>
        <taxon>Eukaryota</taxon>
        <taxon>Metazoa</taxon>
        <taxon>Ecdysozoa</taxon>
        <taxon>Arthropoda</taxon>
        <taxon>Hexapoda</taxon>
        <taxon>Insecta</taxon>
        <taxon>Pterygota</taxon>
        <taxon>Neoptera</taxon>
        <taxon>Endopterygota</taxon>
        <taxon>Hymenoptera</taxon>
        <taxon>Apocrita</taxon>
        <taxon>Proctotrupomorpha</taxon>
        <taxon>Chalcidoidea</taxon>
        <taxon>Pteromalidae</taxon>
        <taxon>Pteromalinae</taxon>
        <taxon>Trichomalopsis</taxon>
    </lineage>
</organism>
<protein>
    <recommendedName>
        <fullName evidence="2">DUF7041 domain-containing protein</fullName>
    </recommendedName>
</protein>
<accession>A0A232EFJ7</accession>
<gene>
    <name evidence="3" type="ORF">TSAR_011011</name>
</gene>
<dbReference type="InterPro" id="IPR055469">
    <property type="entry name" value="DUF7041"/>
</dbReference>
<name>A0A232EFJ7_9HYME</name>